<evidence type="ECO:0000259" key="15">
    <source>
        <dbReference type="PROSITE" id="PS50893"/>
    </source>
</evidence>
<name>A0ABU0SAY8_9HYPH</name>
<dbReference type="SMART" id="SM00382">
    <property type="entry name" value="AAA"/>
    <property type="match status" value="1"/>
</dbReference>
<keyword evidence="9 14" id="KW-1133">Transmembrane helix</keyword>
<evidence type="ECO:0000256" key="2">
    <source>
        <dbReference type="ARBA" id="ARBA00022448"/>
    </source>
</evidence>
<feature type="transmembrane region" description="Helical" evidence="14">
    <location>
        <begin position="522"/>
        <end position="549"/>
    </location>
</feature>
<dbReference type="InterPro" id="IPR027417">
    <property type="entry name" value="P-loop_NTPase"/>
</dbReference>
<dbReference type="EMBL" id="JAUSZT010000003">
    <property type="protein sequence ID" value="MDQ0997826.1"/>
    <property type="molecule type" value="Genomic_DNA"/>
</dbReference>
<dbReference type="SUPFAM" id="SSF52540">
    <property type="entry name" value="P-loop containing nucleoside triphosphate hydrolases"/>
    <property type="match status" value="1"/>
</dbReference>
<evidence type="ECO:0000256" key="13">
    <source>
        <dbReference type="ARBA" id="ARBA00041199"/>
    </source>
</evidence>
<sequence>MSSALLEVKQLSRIFAAGSEEVIALDNIDLTIEAGEFVAIVGASGSGKSTLMNILGCLDQPSKGSYIMAGRETSDLTKDELAELRREHFGFIFQRYHLMPDLGAIGNVEIPAVYSGAPKGQRRSRAIAILERLGLGDRMDHRPNQLSGGQQQRVSIARALMNGGEIILADEPTGALDSKSGENVLDILKELHAAGHTIIIVTHDMDVAGHADRIIEIKDGAILADQRKPDRPVSTTAKLTQQPASAGWLSGFMRRLMEALPMALRSMIAHRTRTALTMLGIIVGIAAVVAVVGLGEGGQRMVLNEINGLGASTISIFPGKDWGDENAAKIKSLVIADAEALSSQPYVDSVTPSVSATGKAQFGNVSVDATINGVGDNYFRVVQRKIVQGSFFDARSQAMGLQQVVIDDNTKQALFKNVANPVGQVIVVAQVPVVVIGVAAKTTGGMGEDKRLQIYMPYTSLFTRISGAGSLSEITLRVSDNVDTQAAEKAIVALLERRHGTKDFFIFNSDQMRKTIENTTKILSLLMSSIAAIALVVGGIGVMNIMLVSVTERTKEIGLRMAVGARQIDIMLQFLIEASAVTVTGAIIGVGLALAIGAVFAPIGSSFPMIVSVNAIMVACITAVIVGLTFGFLPARKAARLNPIDALARD</sequence>
<dbReference type="GO" id="GO:0005524">
    <property type="term" value="F:ATP binding"/>
    <property type="evidence" value="ECO:0007669"/>
    <property type="project" value="UniProtKB-KW"/>
</dbReference>
<evidence type="ECO:0000256" key="4">
    <source>
        <dbReference type="ARBA" id="ARBA00022519"/>
    </source>
</evidence>
<evidence type="ECO:0000313" key="17">
    <source>
        <dbReference type="Proteomes" id="UP001237780"/>
    </source>
</evidence>
<dbReference type="Pfam" id="PF00005">
    <property type="entry name" value="ABC_tran"/>
    <property type="match status" value="1"/>
</dbReference>
<proteinExistence type="inferred from homology"/>
<organism evidence="16 17">
    <name type="scientific">Phyllobacterium ifriqiyense</name>
    <dbReference type="NCBI Taxonomy" id="314238"/>
    <lineage>
        <taxon>Bacteria</taxon>
        <taxon>Pseudomonadati</taxon>
        <taxon>Pseudomonadota</taxon>
        <taxon>Alphaproteobacteria</taxon>
        <taxon>Hyphomicrobiales</taxon>
        <taxon>Phyllobacteriaceae</taxon>
        <taxon>Phyllobacterium</taxon>
    </lineage>
</organism>
<keyword evidence="10 14" id="KW-0472">Membrane</keyword>
<dbReference type="Gene3D" id="3.40.50.300">
    <property type="entry name" value="P-loop containing nucleotide triphosphate hydrolases"/>
    <property type="match status" value="1"/>
</dbReference>
<dbReference type="InterPro" id="IPR017911">
    <property type="entry name" value="MacB-like_ATP-bd"/>
</dbReference>
<evidence type="ECO:0000256" key="11">
    <source>
        <dbReference type="ARBA" id="ARBA00023251"/>
    </source>
</evidence>
<feature type="transmembrane region" description="Helical" evidence="14">
    <location>
        <begin position="570"/>
        <end position="603"/>
    </location>
</feature>
<dbReference type="PROSITE" id="PS50893">
    <property type="entry name" value="ABC_TRANSPORTER_2"/>
    <property type="match status" value="1"/>
</dbReference>
<dbReference type="PROSITE" id="PS00211">
    <property type="entry name" value="ABC_TRANSPORTER_1"/>
    <property type="match status" value="1"/>
</dbReference>
<keyword evidence="6" id="KW-0547">Nucleotide-binding</keyword>
<dbReference type="InterPro" id="IPR003838">
    <property type="entry name" value="ABC3_permease_C"/>
</dbReference>
<gene>
    <name evidence="16" type="ORF">QFZ34_003008</name>
</gene>
<dbReference type="InterPro" id="IPR003593">
    <property type="entry name" value="AAA+_ATPase"/>
</dbReference>
<dbReference type="InterPro" id="IPR025857">
    <property type="entry name" value="MacB_PCD"/>
</dbReference>
<dbReference type="RefSeq" id="WP_307282208.1">
    <property type="nucleotide sequence ID" value="NZ_JAUSZT010000003.1"/>
</dbReference>
<evidence type="ECO:0000256" key="12">
    <source>
        <dbReference type="ARBA" id="ARBA00038388"/>
    </source>
</evidence>
<evidence type="ECO:0000256" key="7">
    <source>
        <dbReference type="ARBA" id="ARBA00022840"/>
    </source>
</evidence>
<comment type="caution">
    <text evidence="16">The sequence shown here is derived from an EMBL/GenBank/DDBJ whole genome shotgun (WGS) entry which is preliminary data.</text>
</comment>
<dbReference type="PANTHER" id="PTHR30572">
    <property type="entry name" value="MEMBRANE COMPONENT OF TRANSPORTER-RELATED"/>
    <property type="match status" value="1"/>
</dbReference>
<evidence type="ECO:0000313" key="16">
    <source>
        <dbReference type="EMBL" id="MDQ0997826.1"/>
    </source>
</evidence>
<keyword evidence="17" id="KW-1185">Reference proteome</keyword>
<keyword evidence="3" id="KW-1003">Cell membrane</keyword>
<dbReference type="InterPro" id="IPR003439">
    <property type="entry name" value="ABC_transporter-like_ATP-bd"/>
</dbReference>
<evidence type="ECO:0000256" key="9">
    <source>
        <dbReference type="ARBA" id="ARBA00022989"/>
    </source>
</evidence>
<evidence type="ECO:0000256" key="1">
    <source>
        <dbReference type="ARBA" id="ARBA00004429"/>
    </source>
</evidence>
<evidence type="ECO:0000256" key="6">
    <source>
        <dbReference type="ARBA" id="ARBA00022741"/>
    </source>
</evidence>
<evidence type="ECO:0000256" key="8">
    <source>
        <dbReference type="ARBA" id="ARBA00022967"/>
    </source>
</evidence>
<dbReference type="InterPro" id="IPR050250">
    <property type="entry name" value="Macrolide_Exporter_MacB"/>
</dbReference>
<comment type="subcellular location">
    <subcellularLocation>
        <location evidence="1">Cell inner membrane</location>
        <topology evidence="1">Multi-pass membrane protein</topology>
    </subcellularLocation>
</comment>
<evidence type="ECO:0000256" key="14">
    <source>
        <dbReference type="SAM" id="Phobius"/>
    </source>
</evidence>
<protein>
    <recommendedName>
        <fullName evidence="13">Pyoverdine export ATP-binding/permease protein PvdT</fullName>
    </recommendedName>
</protein>
<dbReference type="InterPro" id="IPR017871">
    <property type="entry name" value="ABC_transporter-like_CS"/>
</dbReference>
<evidence type="ECO:0000256" key="10">
    <source>
        <dbReference type="ARBA" id="ARBA00023136"/>
    </source>
</evidence>
<dbReference type="PANTHER" id="PTHR30572:SF14">
    <property type="entry name" value="MACROLIDE EXPORT ATP-BINDING_PERMEASE PROTEIN MACB"/>
    <property type="match status" value="1"/>
</dbReference>
<dbReference type="CDD" id="cd03255">
    <property type="entry name" value="ABC_MJ0796_LolCDE_FtsE"/>
    <property type="match status" value="1"/>
</dbReference>
<keyword evidence="7 16" id="KW-0067">ATP-binding</keyword>
<comment type="similarity">
    <text evidence="12">Belongs to the ABC transporter superfamily. Macrolide exporter (TC 3.A.1.122) family.</text>
</comment>
<keyword evidence="8" id="KW-1278">Translocase</keyword>
<dbReference type="Pfam" id="PF02687">
    <property type="entry name" value="FtsX"/>
    <property type="match status" value="1"/>
</dbReference>
<keyword evidence="11" id="KW-0046">Antibiotic resistance</keyword>
<dbReference type="Proteomes" id="UP001237780">
    <property type="component" value="Unassembled WGS sequence"/>
</dbReference>
<reference evidence="16 17" key="1">
    <citation type="submission" date="2023-07" db="EMBL/GenBank/DDBJ databases">
        <title>Comparative genomics of wheat-associated soil bacteria to identify genetic determinants of phenazine resistance.</title>
        <authorList>
            <person name="Mouncey N."/>
        </authorList>
    </citation>
    <scope>NUCLEOTIDE SEQUENCE [LARGE SCALE GENOMIC DNA]</scope>
    <source>
        <strain evidence="16 17">W4I11</strain>
    </source>
</reference>
<feature type="transmembrane region" description="Helical" evidence="14">
    <location>
        <begin position="609"/>
        <end position="633"/>
    </location>
</feature>
<keyword evidence="5 14" id="KW-0812">Transmembrane</keyword>
<evidence type="ECO:0000256" key="5">
    <source>
        <dbReference type="ARBA" id="ARBA00022692"/>
    </source>
</evidence>
<feature type="transmembrane region" description="Helical" evidence="14">
    <location>
        <begin position="275"/>
        <end position="295"/>
    </location>
</feature>
<feature type="domain" description="ABC transporter" evidence="15">
    <location>
        <begin position="6"/>
        <end position="244"/>
    </location>
</feature>
<keyword evidence="2" id="KW-0813">Transport</keyword>
<dbReference type="Pfam" id="PF12704">
    <property type="entry name" value="MacB_PCD"/>
    <property type="match status" value="1"/>
</dbReference>
<accession>A0ABU0SAY8</accession>
<keyword evidence="4" id="KW-0997">Cell inner membrane</keyword>
<evidence type="ECO:0000256" key="3">
    <source>
        <dbReference type="ARBA" id="ARBA00022475"/>
    </source>
</evidence>